<dbReference type="GO" id="GO:0017061">
    <property type="term" value="F:S-methyl-5-thioadenosine phosphorylase activity"/>
    <property type="evidence" value="ECO:0007669"/>
    <property type="project" value="InterPro"/>
</dbReference>
<reference evidence="6" key="1">
    <citation type="submission" date="2016-01" db="EMBL/GenBank/DDBJ databases">
        <authorList>
            <person name="Mitreva M."/>
            <person name="Pepin K.H."/>
            <person name="Mihindukulasuriya K.A."/>
            <person name="Fulton R."/>
            <person name="Fronick C."/>
            <person name="O'Laughlin M."/>
            <person name="Miner T."/>
            <person name="Herter B."/>
            <person name="Rosa B.A."/>
            <person name="Cordes M."/>
            <person name="Tomlinson C."/>
            <person name="Wollam A."/>
            <person name="Palsikar V.B."/>
            <person name="Mardis E.R."/>
            <person name="Wilson R.K."/>
        </authorList>
    </citation>
    <scope>NUCLEOTIDE SEQUENCE [LARGE SCALE GENOMIC DNA]</scope>
    <source>
        <strain evidence="6">DNF00729</strain>
    </source>
</reference>
<dbReference type="Pfam" id="PF01048">
    <property type="entry name" value="PNP_UDP_1"/>
    <property type="match status" value="1"/>
</dbReference>
<dbReference type="EMBL" id="LSDG01000045">
    <property type="protein sequence ID" value="KXB65165.1"/>
    <property type="molecule type" value="Genomic_DNA"/>
</dbReference>
<feature type="site" description="Important for substrate specificity" evidence="3">
    <location>
        <position position="209"/>
    </location>
</feature>
<name>A0A134ABW5_9FIRM</name>
<keyword evidence="6" id="KW-1185">Reference proteome</keyword>
<dbReference type="PANTHER" id="PTHR42679:SF2">
    <property type="entry name" value="S-METHYL-5'-THIOADENOSINE PHOSPHORYLASE"/>
    <property type="match status" value="1"/>
</dbReference>
<comment type="pathway">
    <text evidence="3">Purine metabolism; purine nucleoside salvage.</text>
</comment>
<comment type="function">
    <text evidence="3">Purine nucleoside phosphorylase involved in purine salvage.</text>
</comment>
<feature type="binding site" evidence="3">
    <location>
        <position position="175"/>
    </location>
    <ligand>
        <name>phosphate</name>
        <dbReference type="ChEBI" id="CHEBI:43474"/>
    </ligand>
</feature>
<dbReference type="PANTHER" id="PTHR42679">
    <property type="entry name" value="S-METHYL-5'-THIOADENOSINE PHOSPHORYLASE"/>
    <property type="match status" value="1"/>
</dbReference>
<comment type="similarity">
    <text evidence="3">Belongs to the PNP/MTAP phosphorylase family. MTAP subfamily.</text>
</comment>
<protein>
    <recommendedName>
        <fullName evidence="3">Purine nucleoside phosphorylase</fullName>
        <shortName evidence="3">PNP</shortName>
        <ecNumber evidence="3">2.4.2.1</ecNumber>
    </recommendedName>
</protein>
<dbReference type="SUPFAM" id="SSF53167">
    <property type="entry name" value="Purine and uridine phosphorylases"/>
    <property type="match status" value="1"/>
</dbReference>
<dbReference type="GO" id="GO:0006166">
    <property type="term" value="P:purine ribonucleoside salvage"/>
    <property type="evidence" value="ECO:0007669"/>
    <property type="project" value="UniProtKB-UniRule"/>
</dbReference>
<dbReference type="EC" id="2.4.2.1" evidence="3"/>
<evidence type="ECO:0000256" key="2">
    <source>
        <dbReference type="ARBA" id="ARBA00022679"/>
    </source>
</evidence>
<dbReference type="InterPro" id="IPR035994">
    <property type="entry name" value="Nucleoside_phosphorylase_sf"/>
</dbReference>
<feature type="binding site" evidence="3">
    <location>
        <begin position="45"/>
        <end position="46"/>
    </location>
    <ligand>
        <name>phosphate</name>
        <dbReference type="ChEBI" id="CHEBI:43474"/>
    </ligand>
</feature>
<keyword evidence="3" id="KW-0660">Purine salvage</keyword>
<comment type="caution">
    <text evidence="3">Lacks conserved residue(s) required for the propagation of feature annotation.</text>
</comment>
<dbReference type="CDD" id="cd09010">
    <property type="entry name" value="MTAP_SsMTAPII_like_MTIP"/>
    <property type="match status" value="1"/>
</dbReference>
<dbReference type="InterPro" id="IPR010044">
    <property type="entry name" value="MTAP"/>
</dbReference>
<dbReference type="AlphaFoldDB" id="A0A134ABW5"/>
<dbReference type="InterPro" id="IPR000845">
    <property type="entry name" value="Nucleoside_phosphorylase_d"/>
</dbReference>
<dbReference type="OrthoDB" id="1523230at2"/>
<comment type="caution">
    <text evidence="5">The sequence shown here is derived from an EMBL/GenBank/DDBJ whole genome shotgun (WGS) entry which is preliminary data.</text>
</comment>
<keyword evidence="1 3" id="KW-0328">Glycosyltransferase</keyword>
<dbReference type="STRING" id="755172.HMPREF1863_01673"/>
<dbReference type="PATRIC" id="fig|755172.3.peg.1634"/>
<feature type="binding site" evidence="3">
    <location>
        <position position="9"/>
    </location>
    <ligand>
        <name>phosphate</name>
        <dbReference type="ChEBI" id="CHEBI:43474"/>
    </ligand>
</feature>
<dbReference type="RefSeq" id="WP_068369606.1">
    <property type="nucleotide sequence ID" value="NZ_CAMYBE010000001.1"/>
</dbReference>
<dbReference type="Gene3D" id="3.40.50.1580">
    <property type="entry name" value="Nucleoside phosphorylase domain"/>
    <property type="match status" value="1"/>
</dbReference>
<evidence type="ECO:0000256" key="3">
    <source>
        <dbReference type="HAMAP-Rule" id="MF_01963"/>
    </source>
</evidence>
<comment type="subunit">
    <text evidence="3">Homohexamer. Dimer of a homotrimer.</text>
</comment>
<evidence type="ECO:0000313" key="5">
    <source>
        <dbReference type="EMBL" id="KXB65165.1"/>
    </source>
</evidence>
<evidence type="ECO:0000259" key="4">
    <source>
        <dbReference type="Pfam" id="PF01048"/>
    </source>
</evidence>
<evidence type="ECO:0000313" key="6">
    <source>
        <dbReference type="Proteomes" id="UP000070442"/>
    </source>
</evidence>
<evidence type="ECO:0000256" key="1">
    <source>
        <dbReference type="ARBA" id="ARBA00022676"/>
    </source>
</evidence>
<accession>A0A134ABW5</accession>
<feature type="domain" description="Nucleoside phosphorylase" evidence="4">
    <location>
        <begin position="3"/>
        <end position="205"/>
    </location>
</feature>
<dbReference type="GO" id="GO:0019509">
    <property type="term" value="P:L-methionine salvage from methylthioadenosine"/>
    <property type="evidence" value="ECO:0007669"/>
    <property type="project" value="TreeGrafter"/>
</dbReference>
<gene>
    <name evidence="5" type="ORF">HMPREF1863_01673</name>
</gene>
<comment type="catalytic activity">
    <reaction evidence="3">
        <text>a purine D-ribonucleoside + phosphate = a purine nucleobase + alpha-D-ribose 1-phosphate</text>
        <dbReference type="Rhea" id="RHEA:19805"/>
        <dbReference type="ChEBI" id="CHEBI:26386"/>
        <dbReference type="ChEBI" id="CHEBI:43474"/>
        <dbReference type="ChEBI" id="CHEBI:57720"/>
        <dbReference type="ChEBI" id="CHEBI:142355"/>
        <dbReference type="EC" id="2.4.2.1"/>
    </reaction>
</comment>
<proteinExistence type="inferred from homology"/>
<feature type="binding site" evidence="3">
    <location>
        <begin position="78"/>
        <end position="79"/>
    </location>
    <ligand>
        <name>phosphate</name>
        <dbReference type="ChEBI" id="CHEBI:43474"/>
    </ligand>
</feature>
<feature type="binding site" evidence="3">
    <location>
        <position position="174"/>
    </location>
    <ligand>
        <name>substrate</name>
    </ligand>
</feature>
<dbReference type="GO" id="GO:0005829">
    <property type="term" value="C:cytosol"/>
    <property type="evidence" value="ECO:0007669"/>
    <property type="project" value="TreeGrafter"/>
</dbReference>
<feature type="site" description="Important for substrate specificity" evidence="3">
    <location>
        <position position="156"/>
    </location>
</feature>
<dbReference type="HAMAP" id="MF_01963">
    <property type="entry name" value="MTAP"/>
    <property type="match status" value="1"/>
</dbReference>
<organism evidence="5 6">
    <name type="scientific">Aedoeadaptatus coxii</name>
    <dbReference type="NCBI Taxonomy" id="755172"/>
    <lineage>
        <taxon>Bacteria</taxon>
        <taxon>Bacillati</taxon>
        <taxon>Bacillota</taxon>
        <taxon>Tissierellia</taxon>
        <taxon>Tissierellales</taxon>
        <taxon>Peptoniphilaceae</taxon>
        <taxon>Aedoeadaptatus</taxon>
    </lineage>
</organism>
<sequence length="241" mass="27097">MYYGIIGGTGFEAPFQNAEEKLMHTPYGDAKIFFPKDKPYVFVSRHGADHTIPPHQVPYRANIWALKELGVTEVYGISAVGSLKKQFGPDAVVLSEDFLDFTKSRPNTFYDGDHNEAKHIAMDTPYDPILNEEFERAFGETLPRGVYVSTEGPRFESKAEIKFYASIGGDVVGMTNVPEVVLARELGLHYANINHVVNYCTGVSDDMIITKSKTVRRQIIDAIDKVFTSDRKPRETRIDLL</sequence>
<keyword evidence="2 3" id="KW-0808">Transferase</keyword>
<dbReference type="Proteomes" id="UP000070442">
    <property type="component" value="Unassembled WGS sequence"/>
</dbReference>
<dbReference type="UniPathway" id="UPA00606"/>
<comment type="miscellaneous">
    <text evidence="3">Although this enzyme belongs to the family of MTA phosphorylases based on sequence homology, it lacks several conserved amino acids in the substrate binding pocket that confer specificity towards MTA.</text>
</comment>